<evidence type="ECO:0000256" key="2">
    <source>
        <dbReference type="SAM" id="MobiDB-lite"/>
    </source>
</evidence>
<feature type="region of interest" description="Disordered" evidence="2">
    <location>
        <begin position="30"/>
        <end position="75"/>
    </location>
</feature>
<proteinExistence type="predicted"/>
<keyword evidence="1" id="KW-0175">Coiled coil</keyword>
<accession>A0A7R9FKW5</accession>
<feature type="region of interest" description="Disordered" evidence="2">
    <location>
        <begin position="293"/>
        <end position="320"/>
    </location>
</feature>
<sequence>MNLSSPATDEHLQRIINDMEHTLRRIPTELRSISQSDLDSLVPTRDKATNEGNEKPSRTTIPARHSPHTKPLEQHTLSLRKTNSKIALTLQKHLEETCSKMEETSRQMEETCNQLRNDKEKLHEELEHKAKIIGSLKSNEEHYLKTIGNLRADLEQLNNKVSEQTKILTNLSTLSFQLTNENKVIPSLREAQAKLNTRLEEAFRENEKLRTQLQMMKLEREKFHILLTSKDNELEKFKLEVKGIQELVADQLTNMKNFVNHEKARDHLDNIIRVVSSHTQSLGFDTELESMVSDVSHEPSGGGEGRRGPHCSSPTSSMSSSLGIYPSWQVISRISSATNQEIDTKSTSDIVLLGCNSRSLDRSKDFTSDVNFDEAHLLESSTPPAFASLQIYTILENNCENTPSRASFKLEEVTPAKLVDITQTNKSSDLAKVKSSDKVKPNLSPGKEDNSETVRLHKWFEEIKSLKWWNKDVELPDPPRPFDDVTEPGRGGEESVSLDDVEAWIEADEDDPGILTEEEIVASVTEEAKSSEDKEEEVRNTTQPTIKVSEVKDCLDFVIQYVEQCK</sequence>
<feature type="compositionally biased region" description="Basic and acidic residues" evidence="2">
    <location>
        <begin position="44"/>
        <end position="57"/>
    </location>
</feature>
<feature type="region of interest" description="Disordered" evidence="2">
    <location>
        <begin position="478"/>
        <end position="501"/>
    </location>
</feature>
<gene>
    <name evidence="3" type="ORF">TTEB3V08_LOCUS2758</name>
</gene>
<protein>
    <submittedName>
        <fullName evidence="3">Uncharacterized protein</fullName>
    </submittedName>
</protein>
<feature type="coiled-coil region" evidence="1">
    <location>
        <begin position="91"/>
        <end position="219"/>
    </location>
</feature>
<name>A0A7R9FKW5_9NEOP</name>
<evidence type="ECO:0000256" key="1">
    <source>
        <dbReference type="SAM" id="Coils"/>
    </source>
</evidence>
<evidence type="ECO:0000313" key="3">
    <source>
        <dbReference type="EMBL" id="CAD7454658.1"/>
    </source>
</evidence>
<dbReference type="EMBL" id="OE000672">
    <property type="protein sequence ID" value="CAD7454658.1"/>
    <property type="molecule type" value="Genomic_DNA"/>
</dbReference>
<organism evidence="3">
    <name type="scientific">Timema tahoe</name>
    <dbReference type="NCBI Taxonomy" id="61484"/>
    <lineage>
        <taxon>Eukaryota</taxon>
        <taxon>Metazoa</taxon>
        <taxon>Ecdysozoa</taxon>
        <taxon>Arthropoda</taxon>
        <taxon>Hexapoda</taxon>
        <taxon>Insecta</taxon>
        <taxon>Pterygota</taxon>
        <taxon>Neoptera</taxon>
        <taxon>Polyneoptera</taxon>
        <taxon>Phasmatodea</taxon>
        <taxon>Timematodea</taxon>
        <taxon>Timematoidea</taxon>
        <taxon>Timematidae</taxon>
        <taxon>Timema</taxon>
    </lineage>
</organism>
<feature type="compositionally biased region" description="Low complexity" evidence="2">
    <location>
        <begin position="310"/>
        <end position="320"/>
    </location>
</feature>
<dbReference type="AlphaFoldDB" id="A0A7R9FKW5"/>
<reference evidence="3" key="1">
    <citation type="submission" date="2020-11" db="EMBL/GenBank/DDBJ databases">
        <authorList>
            <person name="Tran Van P."/>
        </authorList>
    </citation>
    <scope>NUCLEOTIDE SEQUENCE</scope>
</reference>